<comment type="caution">
    <text evidence="1">The sequence shown here is derived from an EMBL/GenBank/DDBJ whole genome shotgun (WGS) entry which is preliminary data.</text>
</comment>
<sequence length="55" mass="5943">MMPADRFGGSSHLSEPTFALAKNCYKELASVFDVTRSLVPGTCGGSRIVEIEIRP</sequence>
<gene>
    <name evidence="1" type="ORF">C8D77_1355</name>
</gene>
<dbReference type="Proteomes" id="UP000245631">
    <property type="component" value="Unassembled WGS sequence"/>
</dbReference>
<evidence type="ECO:0000313" key="1">
    <source>
        <dbReference type="EMBL" id="PWJ84343.1"/>
    </source>
</evidence>
<protein>
    <submittedName>
        <fullName evidence="1">Uncharacterized protein</fullName>
    </submittedName>
</protein>
<evidence type="ECO:0000313" key="2">
    <source>
        <dbReference type="Proteomes" id="UP000245631"/>
    </source>
</evidence>
<dbReference type="EMBL" id="QGGH01000035">
    <property type="protein sequence ID" value="PWJ84343.1"/>
    <property type="molecule type" value="Genomic_DNA"/>
</dbReference>
<accession>A0A8E3B1T9</accession>
<proteinExistence type="predicted"/>
<dbReference type="AlphaFoldDB" id="A0A8E3B1T9"/>
<reference evidence="1 2" key="1">
    <citation type="submission" date="2018-05" db="EMBL/GenBank/DDBJ databases">
        <title>Genomic Encyclopedia of Type Strains, Phase IV (KMG-IV): sequencing the most valuable type-strain genomes for metagenomic binning, comparative biology and taxonomic classification.</title>
        <authorList>
            <person name="Goeker M."/>
        </authorList>
    </citation>
    <scope>NUCLEOTIDE SEQUENCE [LARGE SCALE GENOMIC DNA]</scope>
    <source>
        <strain evidence="1 2">DSM 2626</strain>
    </source>
</reference>
<organism evidence="1 2">
    <name type="scientific">Rhizobium loti</name>
    <name type="common">Mesorhizobium loti</name>
    <dbReference type="NCBI Taxonomy" id="381"/>
    <lineage>
        <taxon>Bacteria</taxon>
        <taxon>Pseudomonadati</taxon>
        <taxon>Pseudomonadota</taxon>
        <taxon>Alphaproteobacteria</taxon>
        <taxon>Hyphomicrobiales</taxon>
        <taxon>Phyllobacteriaceae</taxon>
        <taxon>Mesorhizobium</taxon>
    </lineage>
</organism>
<name>A0A8E3B1T9_RHILI</name>